<accession>A0ABZ0XR70</accession>
<protein>
    <submittedName>
        <fullName evidence="2">Uncharacterized protein</fullName>
    </submittedName>
</protein>
<reference evidence="2 3" key="1">
    <citation type="submission" date="2023-11" db="EMBL/GenBank/DDBJ databases">
        <title>MicrobeMod: A computational toolkit for identifying prokaryotic methylation and restriction-modification with nanopore sequencing.</title>
        <authorList>
            <person name="Crits-Christoph A."/>
            <person name="Kang S.C."/>
            <person name="Lee H."/>
            <person name="Ostrov N."/>
        </authorList>
    </citation>
    <scope>NUCLEOTIDE SEQUENCE [LARGE SCALE GENOMIC DNA]</scope>
    <source>
        <strain evidence="2 3">ATCC 25935</strain>
    </source>
</reference>
<dbReference type="RefSeq" id="WP_026636883.1">
    <property type="nucleotide sequence ID" value="NZ_CP140152.1"/>
</dbReference>
<feature type="chain" id="PRO_5047550036" evidence="1">
    <location>
        <begin position="17"/>
        <end position="134"/>
    </location>
</feature>
<proteinExistence type="predicted"/>
<dbReference type="GeneID" id="43161586"/>
<name>A0ABZ0XR70_9BURK</name>
<gene>
    <name evidence="2" type="ORF">SR858_14215</name>
</gene>
<dbReference type="EMBL" id="CP140152">
    <property type="protein sequence ID" value="WQH02236.1"/>
    <property type="molecule type" value="Genomic_DNA"/>
</dbReference>
<evidence type="ECO:0000256" key="1">
    <source>
        <dbReference type="SAM" id="SignalP"/>
    </source>
</evidence>
<dbReference type="Proteomes" id="UP001326110">
    <property type="component" value="Chromosome"/>
</dbReference>
<evidence type="ECO:0000313" key="2">
    <source>
        <dbReference type="EMBL" id="WQH02236.1"/>
    </source>
</evidence>
<keyword evidence="1" id="KW-0732">Signal</keyword>
<sequence>MRIVALLLAASTGVSSLPPPPPTPLTTTDIHQIVGAVLTHVKVAQYLHPEMPGRLPVKITIAAPYSVTQPDLVLYNRPVVVVVAGADAVNFEIGRTSNGAKAEISYRPEGMAGTVLLLKARNRWIVSSASVHEY</sequence>
<evidence type="ECO:0000313" key="3">
    <source>
        <dbReference type="Proteomes" id="UP001326110"/>
    </source>
</evidence>
<keyword evidence="3" id="KW-1185">Reference proteome</keyword>
<feature type="signal peptide" evidence="1">
    <location>
        <begin position="1"/>
        <end position="16"/>
    </location>
</feature>
<organism evidence="2 3">
    <name type="scientific">Duganella zoogloeoides</name>
    <dbReference type="NCBI Taxonomy" id="75659"/>
    <lineage>
        <taxon>Bacteria</taxon>
        <taxon>Pseudomonadati</taxon>
        <taxon>Pseudomonadota</taxon>
        <taxon>Betaproteobacteria</taxon>
        <taxon>Burkholderiales</taxon>
        <taxon>Oxalobacteraceae</taxon>
        <taxon>Telluria group</taxon>
        <taxon>Duganella</taxon>
    </lineage>
</organism>